<proteinExistence type="predicted"/>
<dbReference type="HOGENOM" id="CLU_2025152_0_0_6"/>
<dbReference type="RefSeq" id="WP_011498138.1">
    <property type="nucleotide sequence ID" value="NC_007954.1"/>
</dbReference>
<keyword evidence="2" id="KW-1185">Reference proteome</keyword>
<dbReference type="Proteomes" id="UP000001982">
    <property type="component" value="Chromosome"/>
</dbReference>
<gene>
    <name evidence="1" type="ordered locus">Sden_3727</name>
</gene>
<dbReference type="EMBL" id="CP000302">
    <property type="protein sequence ID" value="ABE57000.1"/>
    <property type="molecule type" value="Genomic_DNA"/>
</dbReference>
<evidence type="ECO:0000313" key="2">
    <source>
        <dbReference type="Proteomes" id="UP000001982"/>
    </source>
</evidence>
<organism evidence="1 2">
    <name type="scientific">Shewanella denitrificans (strain OS217 / ATCC BAA-1090 / DSM 15013)</name>
    <dbReference type="NCBI Taxonomy" id="318161"/>
    <lineage>
        <taxon>Bacteria</taxon>
        <taxon>Pseudomonadati</taxon>
        <taxon>Pseudomonadota</taxon>
        <taxon>Gammaproteobacteria</taxon>
        <taxon>Alteromonadales</taxon>
        <taxon>Shewanellaceae</taxon>
        <taxon>Shewanella</taxon>
    </lineage>
</organism>
<name>Q12HS6_SHEDO</name>
<dbReference type="KEGG" id="sdn:Sden_3727"/>
<sequence length="122" mass="12278">MTTAYINGSVSAEGAVTLAPSTSHLLSPPATISIGAGNIITINGVDQLSIDFSDSSANIGANGLTMHQGQSTSGSVITTFNAGNDYTSTVLVTNEYFCFSGATTTGDNIGDPIDSGGEIIVK</sequence>
<reference evidence="1 2" key="1">
    <citation type="submission" date="2006-03" db="EMBL/GenBank/DDBJ databases">
        <title>Complete sequence of Shewanella denitrificans OS217.</title>
        <authorList>
            <consortium name="US DOE Joint Genome Institute"/>
            <person name="Copeland A."/>
            <person name="Lucas S."/>
            <person name="Lapidus A."/>
            <person name="Barry K."/>
            <person name="Detter J.C."/>
            <person name="Glavina del Rio T."/>
            <person name="Hammon N."/>
            <person name="Israni S."/>
            <person name="Dalin E."/>
            <person name="Tice H."/>
            <person name="Pitluck S."/>
            <person name="Brettin T."/>
            <person name="Bruce D."/>
            <person name="Han C."/>
            <person name="Tapia R."/>
            <person name="Gilna P."/>
            <person name="Kiss H."/>
            <person name="Schmutz J."/>
            <person name="Larimer F."/>
            <person name="Land M."/>
            <person name="Hauser L."/>
            <person name="Kyrpides N."/>
            <person name="Lykidis A."/>
            <person name="Richardson P."/>
        </authorList>
    </citation>
    <scope>NUCLEOTIDE SEQUENCE [LARGE SCALE GENOMIC DNA]</scope>
    <source>
        <strain evidence="2">OS217 / ATCC BAA-1090 / DSM 15013</strain>
    </source>
</reference>
<dbReference type="AlphaFoldDB" id="Q12HS6"/>
<protein>
    <submittedName>
        <fullName evidence="1">Uncharacterized protein</fullName>
    </submittedName>
</protein>
<evidence type="ECO:0000313" key="1">
    <source>
        <dbReference type="EMBL" id="ABE57000.1"/>
    </source>
</evidence>
<accession>Q12HS6</accession>